<dbReference type="Pfam" id="PF17917">
    <property type="entry name" value="RT_RNaseH"/>
    <property type="match status" value="1"/>
</dbReference>
<sequence length="237" mass="26387">NLAKSTFGKSSVVYLGHVVGNGTVRPKKANVEAILAFPLPTTRKALMRFLGMAGFYRRFCRNFSTLAAPLTDLTSSSVPFHWTPACDQAVRHLKAFLVSSPVVWTPDHSHPFQLQIDASGVGIGAVLLQKDPLSGILHPVAYHSAKLKKHQMNYSTIEKEALALVLALQRFECYLHPSPETIEVYTDHNPLAFLQAMKNKNQRILRWALLTQPFNLQIRHIKGVDNLLADTLSRAPV</sequence>
<evidence type="ECO:0000256" key="6">
    <source>
        <dbReference type="ARBA" id="ARBA00022918"/>
    </source>
</evidence>
<keyword evidence="2" id="KW-0548">Nucleotidyltransferase</keyword>
<keyword evidence="3" id="KW-0540">Nuclease</keyword>
<dbReference type="Gene3D" id="3.30.70.270">
    <property type="match status" value="1"/>
</dbReference>
<dbReference type="EMBL" id="LWDP01000331">
    <property type="protein sequence ID" value="ORD92977.1"/>
    <property type="molecule type" value="Genomic_DNA"/>
</dbReference>
<dbReference type="InterPro" id="IPR043502">
    <property type="entry name" value="DNA/RNA_pol_sf"/>
</dbReference>
<dbReference type="VEuPathDB" id="MicrosporidiaDB:ECANGB1_2134"/>
<evidence type="ECO:0000256" key="2">
    <source>
        <dbReference type="ARBA" id="ARBA00022695"/>
    </source>
</evidence>
<dbReference type="GO" id="GO:0003964">
    <property type="term" value="F:RNA-directed DNA polymerase activity"/>
    <property type="evidence" value="ECO:0007669"/>
    <property type="project" value="UniProtKB-KW"/>
</dbReference>
<dbReference type="GO" id="GO:0004519">
    <property type="term" value="F:endonuclease activity"/>
    <property type="evidence" value="ECO:0007669"/>
    <property type="project" value="UniProtKB-KW"/>
</dbReference>
<organism evidence="8 9">
    <name type="scientific">Enterospora canceri</name>
    <dbReference type="NCBI Taxonomy" id="1081671"/>
    <lineage>
        <taxon>Eukaryota</taxon>
        <taxon>Fungi</taxon>
        <taxon>Fungi incertae sedis</taxon>
        <taxon>Microsporidia</taxon>
        <taxon>Enterocytozoonidae</taxon>
        <taxon>Enterospora</taxon>
    </lineage>
</organism>
<keyword evidence="5" id="KW-0378">Hydrolase</keyword>
<evidence type="ECO:0000256" key="1">
    <source>
        <dbReference type="ARBA" id="ARBA00022679"/>
    </source>
</evidence>
<proteinExistence type="predicted"/>
<keyword evidence="6" id="KW-0695">RNA-directed DNA polymerase</keyword>
<dbReference type="PANTHER" id="PTHR34072:SF52">
    <property type="entry name" value="RIBONUCLEASE H"/>
    <property type="match status" value="1"/>
</dbReference>
<dbReference type="GO" id="GO:0016787">
    <property type="term" value="F:hydrolase activity"/>
    <property type="evidence" value="ECO:0007669"/>
    <property type="project" value="UniProtKB-KW"/>
</dbReference>
<evidence type="ECO:0000313" key="9">
    <source>
        <dbReference type="Proteomes" id="UP000192639"/>
    </source>
</evidence>
<keyword evidence="1" id="KW-0808">Transferase</keyword>
<feature type="non-terminal residue" evidence="8">
    <location>
        <position position="1"/>
    </location>
</feature>
<dbReference type="FunFam" id="3.30.70.270:FF:000026">
    <property type="entry name" value="Transposon Ty3-G Gag-Pol polyprotein"/>
    <property type="match status" value="1"/>
</dbReference>
<evidence type="ECO:0000256" key="4">
    <source>
        <dbReference type="ARBA" id="ARBA00022759"/>
    </source>
</evidence>
<protein>
    <submittedName>
        <fullName evidence="8">POL3</fullName>
    </submittedName>
</protein>
<dbReference type="InterPro" id="IPR043128">
    <property type="entry name" value="Rev_trsase/Diguanyl_cyclase"/>
</dbReference>
<dbReference type="SUPFAM" id="SSF56672">
    <property type="entry name" value="DNA/RNA polymerases"/>
    <property type="match status" value="1"/>
</dbReference>
<dbReference type="Proteomes" id="UP000192639">
    <property type="component" value="Unassembled WGS sequence"/>
</dbReference>
<accession>A0A1Y1S3S7</accession>
<dbReference type="OrthoDB" id="1909920at2759"/>
<evidence type="ECO:0000259" key="7">
    <source>
        <dbReference type="Pfam" id="PF17917"/>
    </source>
</evidence>
<name>A0A1Y1S3S7_9MICR</name>
<keyword evidence="4" id="KW-0255">Endonuclease</keyword>
<evidence type="ECO:0000256" key="3">
    <source>
        <dbReference type="ARBA" id="ARBA00022722"/>
    </source>
</evidence>
<reference evidence="8 9" key="1">
    <citation type="journal article" date="2017" name="Environ. Microbiol.">
        <title>Decay of the glycolytic pathway and adaptation to intranuclear parasitism within Enterocytozoonidae microsporidia.</title>
        <authorList>
            <person name="Wiredu Boakye D."/>
            <person name="Jaroenlak P."/>
            <person name="Prachumwat A."/>
            <person name="Williams T.A."/>
            <person name="Bateman K.S."/>
            <person name="Itsathitphaisarn O."/>
            <person name="Sritunyalucksana K."/>
            <person name="Paszkiewicz K.H."/>
            <person name="Moore K.A."/>
            <person name="Stentiford G.D."/>
            <person name="Williams B.A."/>
        </authorList>
    </citation>
    <scope>NUCLEOTIDE SEQUENCE [LARGE SCALE GENOMIC DNA]</scope>
    <source>
        <strain evidence="8 9">GB1</strain>
    </source>
</reference>
<evidence type="ECO:0000256" key="5">
    <source>
        <dbReference type="ARBA" id="ARBA00022801"/>
    </source>
</evidence>
<evidence type="ECO:0000313" key="8">
    <source>
        <dbReference type="EMBL" id="ORD92977.1"/>
    </source>
</evidence>
<feature type="domain" description="Reverse transcriptase RNase H-like" evidence="7">
    <location>
        <begin position="107"/>
        <end position="213"/>
    </location>
</feature>
<dbReference type="InterPro" id="IPR041373">
    <property type="entry name" value="RT_RNaseH"/>
</dbReference>
<dbReference type="AlphaFoldDB" id="A0A1Y1S3S7"/>
<dbReference type="CDD" id="cd09274">
    <property type="entry name" value="RNase_HI_RT_Ty3"/>
    <property type="match status" value="1"/>
</dbReference>
<keyword evidence="9" id="KW-1185">Reference proteome</keyword>
<gene>
    <name evidence="8" type="primary">POL3</name>
    <name evidence="8" type="ORF">ECANGB1_2134</name>
</gene>
<comment type="caution">
    <text evidence="8">The sequence shown here is derived from an EMBL/GenBank/DDBJ whole genome shotgun (WGS) entry which is preliminary data.</text>
</comment>
<dbReference type="PANTHER" id="PTHR34072">
    <property type="entry name" value="ENZYMATIC POLYPROTEIN-RELATED"/>
    <property type="match status" value="1"/>
</dbReference>